<evidence type="ECO:0000313" key="3">
    <source>
        <dbReference type="Proteomes" id="UP000196082"/>
    </source>
</evidence>
<name>A0A1Y3L5L7_PSEPU</name>
<feature type="region of interest" description="Disordered" evidence="1">
    <location>
        <begin position="50"/>
        <end position="72"/>
    </location>
</feature>
<dbReference type="EMBL" id="NFSB01000080">
    <property type="protein sequence ID" value="OUM30503.1"/>
    <property type="molecule type" value="Genomic_DNA"/>
</dbReference>
<comment type="caution">
    <text evidence="2">The sequence shown here is derived from an EMBL/GenBank/DDBJ whole genome shotgun (WGS) entry which is preliminary data.</text>
</comment>
<reference evidence="2 3" key="1">
    <citation type="submission" date="2017-05" db="EMBL/GenBank/DDBJ databases">
        <title>Whole genome sequence of Pseudomonas putida isolate 1312 commercialized as a biostimulant.</title>
        <authorList>
            <person name="Crovadore J."/>
            <person name="Blanc P."/>
            <person name="Chablais R."/>
            <person name="Cochard B."/>
            <person name="Grizard D."/>
            <person name="Lefort F."/>
        </authorList>
    </citation>
    <scope>NUCLEOTIDE SEQUENCE [LARGE SCALE GENOMIC DNA]</scope>
    <source>
        <strain evidence="2 3">1312</strain>
    </source>
</reference>
<gene>
    <name evidence="2" type="ORF">B8W72_17145</name>
</gene>
<organism evidence="2 3">
    <name type="scientific">Pseudomonas putida</name>
    <name type="common">Arthrobacter siderocapsulatus</name>
    <dbReference type="NCBI Taxonomy" id="303"/>
    <lineage>
        <taxon>Bacteria</taxon>
        <taxon>Pseudomonadati</taxon>
        <taxon>Pseudomonadota</taxon>
        <taxon>Gammaproteobacteria</taxon>
        <taxon>Pseudomonadales</taxon>
        <taxon>Pseudomonadaceae</taxon>
        <taxon>Pseudomonas</taxon>
    </lineage>
</organism>
<sequence>MRGIVGLMGRDALTGSDREMPFSGRGVAGGYGGVKQRWWPVPASSRVNPLPQGPVQASRLAPNPVGAGLPAKGPVQVVRERLSGWR</sequence>
<protein>
    <submittedName>
        <fullName evidence="2">Uncharacterized protein</fullName>
    </submittedName>
</protein>
<accession>A0A1Y3L5L7</accession>
<feature type="region of interest" description="Disordered" evidence="1">
    <location>
        <begin position="1"/>
        <end position="25"/>
    </location>
</feature>
<proteinExistence type="predicted"/>
<dbReference type="AlphaFoldDB" id="A0A1Y3L5L7"/>
<evidence type="ECO:0000313" key="2">
    <source>
        <dbReference type="EMBL" id="OUM30503.1"/>
    </source>
</evidence>
<dbReference type="Proteomes" id="UP000196082">
    <property type="component" value="Unassembled WGS sequence"/>
</dbReference>
<evidence type="ECO:0000256" key="1">
    <source>
        <dbReference type="SAM" id="MobiDB-lite"/>
    </source>
</evidence>